<reference evidence="5" key="1">
    <citation type="submission" date="2020-05" db="EMBL/GenBank/DDBJ databases">
        <title>WGS assembly of Panicum virgatum.</title>
        <authorList>
            <person name="Lovell J.T."/>
            <person name="Jenkins J."/>
            <person name="Shu S."/>
            <person name="Juenger T.E."/>
            <person name="Schmutz J."/>
        </authorList>
    </citation>
    <scope>NUCLEOTIDE SEQUENCE</scope>
    <source>
        <strain evidence="5">AP13</strain>
    </source>
</reference>
<dbReference type="PANTHER" id="PTHR45666:SF29">
    <property type="entry name" value="INOSITOL POLYPHOSPHATE-RELATED PHOSPHATASE DOMAIN-CONTAINING PROTEIN"/>
    <property type="match status" value="1"/>
</dbReference>
<dbReference type="Pfam" id="PF22669">
    <property type="entry name" value="Exo_endo_phos2"/>
    <property type="match status" value="2"/>
</dbReference>
<evidence type="ECO:0000256" key="2">
    <source>
        <dbReference type="ARBA" id="ARBA00022801"/>
    </source>
</evidence>
<evidence type="ECO:0000313" key="5">
    <source>
        <dbReference type="EMBL" id="KAG2617904.1"/>
    </source>
</evidence>
<dbReference type="EMBL" id="CM029042">
    <property type="protein sequence ID" value="KAG2617904.1"/>
    <property type="molecule type" value="Genomic_DNA"/>
</dbReference>
<name>A0A8T0UB05_PANVG</name>
<comment type="caution">
    <text evidence="5">The sequence shown here is derived from an EMBL/GenBank/DDBJ whole genome shotgun (WGS) entry which is preliminary data.</text>
</comment>
<dbReference type="InterPro" id="IPR036691">
    <property type="entry name" value="Endo/exonu/phosph_ase_sf"/>
</dbReference>
<proteinExistence type="inferred from homology"/>
<evidence type="ECO:0000313" key="6">
    <source>
        <dbReference type="Proteomes" id="UP000823388"/>
    </source>
</evidence>
<dbReference type="InterPro" id="IPR045849">
    <property type="entry name" value="IP5P_plant"/>
</dbReference>
<keyword evidence="2" id="KW-0378">Hydrolase</keyword>
<dbReference type="GO" id="GO:0004439">
    <property type="term" value="F:phosphatidylinositol-4,5-bisphosphate 5-phosphatase activity"/>
    <property type="evidence" value="ECO:0007669"/>
    <property type="project" value="TreeGrafter"/>
</dbReference>
<dbReference type="GO" id="GO:0034485">
    <property type="term" value="F:phosphatidylinositol-3,4,5-trisphosphate 5-phosphatase activity"/>
    <property type="evidence" value="ECO:0007669"/>
    <property type="project" value="TreeGrafter"/>
</dbReference>
<dbReference type="GO" id="GO:0046856">
    <property type="term" value="P:phosphatidylinositol dephosphorylation"/>
    <property type="evidence" value="ECO:0007669"/>
    <property type="project" value="InterPro"/>
</dbReference>
<feature type="domain" description="Inositol polyphosphate-related phosphatase" evidence="4">
    <location>
        <begin position="44"/>
        <end position="416"/>
    </location>
</feature>
<dbReference type="GO" id="GO:0004445">
    <property type="term" value="F:inositol-polyphosphate 5-phosphatase activity"/>
    <property type="evidence" value="ECO:0007669"/>
    <property type="project" value="InterPro"/>
</dbReference>
<dbReference type="SUPFAM" id="SSF56219">
    <property type="entry name" value="DNase I-like"/>
    <property type="match status" value="1"/>
</dbReference>
<organism evidence="5 6">
    <name type="scientific">Panicum virgatum</name>
    <name type="common">Blackwell switchgrass</name>
    <dbReference type="NCBI Taxonomy" id="38727"/>
    <lineage>
        <taxon>Eukaryota</taxon>
        <taxon>Viridiplantae</taxon>
        <taxon>Streptophyta</taxon>
        <taxon>Embryophyta</taxon>
        <taxon>Tracheophyta</taxon>
        <taxon>Spermatophyta</taxon>
        <taxon>Magnoliopsida</taxon>
        <taxon>Liliopsida</taxon>
        <taxon>Poales</taxon>
        <taxon>Poaceae</taxon>
        <taxon>PACMAD clade</taxon>
        <taxon>Panicoideae</taxon>
        <taxon>Panicodae</taxon>
        <taxon>Paniceae</taxon>
        <taxon>Panicinae</taxon>
        <taxon>Panicum</taxon>
        <taxon>Panicum sect. Hiantes</taxon>
    </lineage>
</organism>
<keyword evidence="6" id="KW-1185">Reference proteome</keyword>
<sequence length="452" mass="51364">MAAPPGSPRTPRMAGHEDSQTKAAPYRLRRQNSEILRAQYTDVRELRICAGTWNVGTKCPPSDLDIQEWLDIDEPADIYVLGFQEIISLGVGYMIGTEDNHPVTVWEHIIHETLNKKCPDKSEFKCHSDSPPSARFIPPDCVIAMDNELLSDEELHLLDSAKLSTSARCLQPLDLACDVNIDNIVKRKRPQYVWLISRQMVGLFLSVWVRRRLQKHIQNLRVSIVDGSISVSMSIHETHFCFVCCHLTAGEKDGDELKRNADAEKILRKTVFCPVGRVGVPQRIHDHEMIILLGDLNCRLNLSYETTHELISKQDWDGLFEKDQCLKVKSGQETTGFFPVVSMYWHTPLIHVVTLTKSLVTSHVTETRALTKSLRSPSRRGNQATKLLSYTRAELTLSDHRPVTAFYISEVEVFIHRKFQRALKFTNAEVEDNLLNCEAGNFLALQVPTIEL</sequence>
<feature type="region of interest" description="Disordered" evidence="3">
    <location>
        <begin position="1"/>
        <end position="22"/>
    </location>
</feature>
<evidence type="ECO:0000256" key="3">
    <source>
        <dbReference type="SAM" id="MobiDB-lite"/>
    </source>
</evidence>
<evidence type="ECO:0000256" key="1">
    <source>
        <dbReference type="ARBA" id="ARBA00010768"/>
    </source>
</evidence>
<gene>
    <name evidence="5" type="ORF">PVAP13_3NG258060</name>
</gene>
<dbReference type="Gene3D" id="3.60.10.10">
    <property type="entry name" value="Endonuclease/exonuclease/phosphatase"/>
    <property type="match status" value="1"/>
</dbReference>
<protein>
    <recommendedName>
        <fullName evidence="4">Inositol polyphosphate-related phosphatase domain-containing protein</fullName>
    </recommendedName>
</protein>
<dbReference type="PANTHER" id="PTHR45666">
    <property type="entry name" value="TYPE IV INOSITOL POLYPHOSPHATE 5-PHOSPHATASE 9"/>
    <property type="match status" value="1"/>
</dbReference>
<accession>A0A8T0UB05</accession>
<dbReference type="AlphaFoldDB" id="A0A8T0UB05"/>
<comment type="similarity">
    <text evidence="1">Belongs to the inositol polyphosphate 5-phosphatase family.</text>
</comment>
<dbReference type="SMART" id="SM00128">
    <property type="entry name" value="IPPc"/>
    <property type="match status" value="1"/>
</dbReference>
<dbReference type="InterPro" id="IPR000300">
    <property type="entry name" value="IPPc"/>
</dbReference>
<evidence type="ECO:0000259" key="4">
    <source>
        <dbReference type="SMART" id="SM00128"/>
    </source>
</evidence>
<dbReference type="Proteomes" id="UP000823388">
    <property type="component" value="Chromosome 3N"/>
</dbReference>